<feature type="compositionally biased region" description="Low complexity" evidence="2">
    <location>
        <begin position="351"/>
        <end position="377"/>
    </location>
</feature>
<sequence length="460" mass="51417">METYLKRTYKQRVAKARRAQEETESYPFWDYRSRRGSVSASTSGTSSSGSSSFDGCSLSSLSSIRSAEATDVGSADSSCASSESDVVMVTSDPRRLQLHFLVHQHEVLPLAELYRPVVDWVDADLHIFKVSSPTHDDDNVNQSFNQPQRVARMPSIAVMLFLSEEGPLGYERIQSAKRRFEKPPWRFHHSEQVGQGKINLYPYNSTDYFYTSEELPLWALRMVHCGKEFLRIVLFTSEESWNDMIAFYKLIIGFEPDTSKDDFCLFTVYSRGHYDVQLALKKLKGDTSPRPLNSVKLQFRVPDVGSLVPLFPNVCKPVSDNVWETKDHDGNVITIDVTGKPRPTSSTPTDSRNVTSHSRSSSRSSRSSRTSNGSTNSEHSDNKSVQSLTSVTSSSISSSMTSVSSDRSTSSFAISVTSRDSEDVPPKLPPRVPLRKAPPRPPKLLPKPKECLASLQGFYV</sequence>
<dbReference type="Pfam" id="PF15067">
    <property type="entry name" value="FAM124"/>
    <property type="match status" value="1"/>
</dbReference>
<reference evidence="4" key="1">
    <citation type="submission" date="2022-11" db="EMBL/GenBank/DDBJ databases">
        <title>Centuries of genome instability and evolution in soft-shell clam transmissible cancer (bioRxiv).</title>
        <authorList>
            <person name="Hart S.F.M."/>
            <person name="Yonemitsu M.A."/>
            <person name="Giersch R.M."/>
            <person name="Beal B.F."/>
            <person name="Arriagada G."/>
            <person name="Davis B.W."/>
            <person name="Ostrander E.A."/>
            <person name="Goff S.P."/>
            <person name="Metzger M.J."/>
        </authorList>
    </citation>
    <scope>NUCLEOTIDE SEQUENCE</scope>
    <source>
        <strain evidence="4">MELC-2E11</strain>
        <tissue evidence="4">Siphon/mantle</tissue>
    </source>
</reference>
<name>A0ABY7G1K7_MYAAR</name>
<keyword evidence="5" id="KW-1185">Reference proteome</keyword>
<dbReference type="EMBL" id="CP111026">
    <property type="protein sequence ID" value="WAR28345.1"/>
    <property type="molecule type" value="Genomic_DNA"/>
</dbReference>
<dbReference type="PANTHER" id="PTHR14715">
    <property type="entry name" value="FAM124 DOMAIN-CONTAINING PROTEIN-RELATED"/>
    <property type="match status" value="1"/>
</dbReference>
<evidence type="ECO:0000256" key="2">
    <source>
        <dbReference type="SAM" id="MobiDB-lite"/>
    </source>
</evidence>
<feature type="compositionally biased region" description="Basic residues" evidence="2">
    <location>
        <begin position="7"/>
        <end position="17"/>
    </location>
</feature>
<feature type="compositionally biased region" description="Low complexity" evidence="2">
    <location>
        <begin position="36"/>
        <end position="54"/>
    </location>
</feature>
<feature type="compositionally biased region" description="Low complexity" evidence="2">
    <location>
        <begin position="384"/>
        <end position="411"/>
    </location>
</feature>
<evidence type="ECO:0000313" key="4">
    <source>
        <dbReference type="EMBL" id="WAR28345.1"/>
    </source>
</evidence>
<dbReference type="PANTHER" id="PTHR14715:SF6">
    <property type="entry name" value="FAM124 DOMAIN-CONTAINING PROTEIN"/>
    <property type="match status" value="1"/>
</dbReference>
<accession>A0ABY7G1K7</accession>
<comment type="similarity">
    <text evidence="1">Belongs to the FAM124 family.</text>
</comment>
<protein>
    <submittedName>
        <fullName evidence="4">F124A-like protein</fullName>
    </submittedName>
</protein>
<dbReference type="InterPro" id="IPR029068">
    <property type="entry name" value="Glyas_Bleomycin-R_OHBP_Dase"/>
</dbReference>
<proteinExistence type="inferred from homology"/>
<evidence type="ECO:0000259" key="3">
    <source>
        <dbReference type="Pfam" id="PF15067"/>
    </source>
</evidence>
<gene>
    <name evidence="4" type="ORF">MAR_014049</name>
</gene>
<dbReference type="Proteomes" id="UP001164746">
    <property type="component" value="Chromosome 15"/>
</dbReference>
<organism evidence="4 5">
    <name type="scientific">Mya arenaria</name>
    <name type="common">Soft-shell clam</name>
    <dbReference type="NCBI Taxonomy" id="6604"/>
    <lineage>
        <taxon>Eukaryota</taxon>
        <taxon>Metazoa</taxon>
        <taxon>Spiralia</taxon>
        <taxon>Lophotrochozoa</taxon>
        <taxon>Mollusca</taxon>
        <taxon>Bivalvia</taxon>
        <taxon>Autobranchia</taxon>
        <taxon>Heteroconchia</taxon>
        <taxon>Euheterodonta</taxon>
        <taxon>Imparidentia</taxon>
        <taxon>Neoheterodontei</taxon>
        <taxon>Myida</taxon>
        <taxon>Myoidea</taxon>
        <taxon>Myidae</taxon>
        <taxon>Mya</taxon>
    </lineage>
</organism>
<feature type="region of interest" description="Disordered" evidence="2">
    <location>
        <begin position="1"/>
        <end position="54"/>
    </location>
</feature>
<feature type="domain" description="FAM124" evidence="3">
    <location>
        <begin position="98"/>
        <end position="333"/>
    </location>
</feature>
<feature type="region of interest" description="Disordered" evidence="2">
    <location>
        <begin position="333"/>
        <end position="448"/>
    </location>
</feature>
<dbReference type="InterPro" id="IPR046365">
    <property type="entry name" value="FAM124_dom"/>
</dbReference>
<evidence type="ECO:0000313" key="5">
    <source>
        <dbReference type="Proteomes" id="UP001164746"/>
    </source>
</evidence>
<evidence type="ECO:0000256" key="1">
    <source>
        <dbReference type="ARBA" id="ARBA00006440"/>
    </source>
</evidence>
<dbReference type="Gene3D" id="3.10.180.10">
    <property type="entry name" value="2,3-Dihydroxybiphenyl 1,2-Dioxygenase, domain 1"/>
    <property type="match status" value="1"/>
</dbReference>
<dbReference type="InterPro" id="IPR029380">
    <property type="entry name" value="FAM124"/>
</dbReference>